<evidence type="ECO:0000313" key="4">
    <source>
        <dbReference type="EMBL" id="OUQ05503.1"/>
    </source>
</evidence>
<gene>
    <name evidence="4" type="ORF">B5E91_05650</name>
    <name evidence="3" type="ORF">B5E91_07505</name>
    <name evidence="2" type="ORF">B5E91_12520</name>
</gene>
<dbReference type="SMART" id="SM01126">
    <property type="entry name" value="DDE_Tnp_IS1595"/>
    <property type="match status" value="1"/>
</dbReference>
<feature type="domain" description="ISXO2-like transposase" evidence="1">
    <location>
        <begin position="165"/>
        <end position="311"/>
    </location>
</feature>
<dbReference type="EMBL" id="NFLB01000007">
    <property type="protein sequence ID" value="OUQ05159.1"/>
    <property type="molecule type" value="Genomic_DNA"/>
</dbReference>
<accession>A0A1Y4QIR9</accession>
<evidence type="ECO:0000313" key="2">
    <source>
        <dbReference type="EMBL" id="OUQ03632.1"/>
    </source>
</evidence>
<dbReference type="EMBL" id="NFLB01000018">
    <property type="protein sequence ID" value="OUQ03632.1"/>
    <property type="molecule type" value="Genomic_DNA"/>
</dbReference>
<organism evidence="3 5">
    <name type="scientific">Thomasclavelia spiroformis</name>
    <dbReference type="NCBI Taxonomy" id="29348"/>
    <lineage>
        <taxon>Bacteria</taxon>
        <taxon>Bacillati</taxon>
        <taxon>Bacillota</taxon>
        <taxon>Erysipelotrichia</taxon>
        <taxon>Erysipelotrichales</taxon>
        <taxon>Coprobacillaceae</taxon>
        <taxon>Thomasclavelia</taxon>
    </lineage>
</organism>
<dbReference type="InterPro" id="IPR024445">
    <property type="entry name" value="Tnp_ISXO2-like"/>
</dbReference>
<reference evidence="3" key="2">
    <citation type="journal article" date="2018" name="BMC Genomics">
        <title>Whole genome sequencing and function prediction of 133 gut anaerobes isolated from chicken caecum in pure cultures.</title>
        <authorList>
            <person name="Medvecky M."/>
            <person name="Cejkova D."/>
            <person name="Polansky O."/>
            <person name="Karasova D."/>
            <person name="Kubasova T."/>
            <person name="Cizek A."/>
            <person name="Rychlik I."/>
        </authorList>
    </citation>
    <scope>NUCLEOTIDE SEQUENCE</scope>
    <source>
        <strain evidence="3">An149</strain>
    </source>
</reference>
<evidence type="ECO:0000313" key="5">
    <source>
        <dbReference type="Proteomes" id="UP000196258"/>
    </source>
</evidence>
<protein>
    <recommendedName>
        <fullName evidence="1">ISXO2-like transposase domain-containing protein</fullName>
    </recommendedName>
</protein>
<dbReference type="EMBL" id="NFLB01000005">
    <property type="protein sequence ID" value="OUQ05503.1"/>
    <property type="molecule type" value="Genomic_DNA"/>
</dbReference>
<evidence type="ECO:0000313" key="3">
    <source>
        <dbReference type="EMBL" id="OUQ05159.1"/>
    </source>
</evidence>
<proteinExistence type="predicted"/>
<evidence type="ECO:0000259" key="1">
    <source>
        <dbReference type="SMART" id="SM01126"/>
    </source>
</evidence>
<comment type="caution">
    <text evidence="3">The sequence shown here is derived from an EMBL/GenBank/DDBJ whole genome shotgun (WGS) entry which is preliminary data.</text>
</comment>
<dbReference type="Proteomes" id="UP000196258">
    <property type="component" value="Unassembled WGS sequence"/>
</dbReference>
<dbReference type="AlphaFoldDB" id="A0A1Y4QIR9"/>
<sequence length="352" mass="41203">MIFSSVIYLYRGEDIVTDKMFNDIIDSIINNATDDEIEIIREKLNNHIINHVYDGEVHKELSDEFDSSSCPHCGHEYIIKYGKDKNGNQRYLCKHCHKTFSPMTGTLFSYSKKEAYQWYLYMESLFRGDTIVQSAHIADICEHTSLVWRHKILSVCASLTAEDRILDGVVYLDEKLSDVKHPGITVEDKESKRKRGISDQKRNIVCAIDEHNNKVIQVSERGRIHTKNLYEIYKDKIPSQCTVVSDSLRSYHGLMKKLGVKWIKIPSGKKEKDGYTLDKVNRLHSSIELFLHGYRGISDKYLKNYIGLYKMKDQNKNYYDKTTFKGIYKKIMNSICELRYKDFIYEFSFKTI</sequence>
<dbReference type="NCBIfam" id="NF033547">
    <property type="entry name" value="transpos_IS1595"/>
    <property type="match status" value="1"/>
</dbReference>
<name>A0A1Y4QIR9_9FIRM</name>
<reference evidence="5" key="1">
    <citation type="submission" date="2017-04" db="EMBL/GenBank/DDBJ databases">
        <title>Function of individual gut microbiota members based on whole genome sequencing of pure cultures obtained from chicken caecum.</title>
        <authorList>
            <person name="Medvecky M."/>
            <person name="Cejkova D."/>
            <person name="Polansky O."/>
            <person name="Karasova D."/>
            <person name="Kubasova T."/>
            <person name="Cizek A."/>
            <person name="Rychlik I."/>
        </authorList>
    </citation>
    <scope>NUCLEOTIDE SEQUENCE [LARGE SCALE GENOMIC DNA]</scope>
    <source>
        <strain evidence="5">An149</strain>
    </source>
</reference>